<protein>
    <recommendedName>
        <fullName evidence="11">Major facilitator superfamily (MFS) profile domain-containing protein</fullName>
    </recommendedName>
</protein>
<proteinExistence type="inferred from homology"/>
<dbReference type="InterPro" id="IPR036259">
    <property type="entry name" value="MFS_trans_sf"/>
</dbReference>
<dbReference type="FunFam" id="1.20.1250.20:FF:000044">
    <property type="entry name" value="Hexose transporter Hxt3p"/>
    <property type="match status" value="1"/>
</dbReference>
<dbReference type="EMBL" id="CP119900">
    <property type="protein sequence ID" value="WFD22036.1"/>
    <property type="molecule type" value="Genomic_DNA"/>
</dbReference>
<dbReference type="InterPro" id="IPR005829">
    <property type="entry name" value="Sugar_transporter_CS"/>
</dbReference>
<feature type="transmembrane region" description="Helical" evidence="10">
    <location>
        <begin position="382"/>
        <end position="400"/>
    </location>
</feature>
<dbReference type="PRINTS" id="PR00171">
    <property type="entry name" value="SUGRTRNSPORT"/>
</dbReference>
<keyword evidence="13" id="KW-1185">Reference proteome</keyword>
<feature type="transmembrane region" description="Helical" evidence="10">
    <location>
        <begin position="448"/>
        <end position="469"/>
    </location>
</feature>
<evidence type="ECO:0000313" key="13">
    <source>
        <dbReference type="Proteomes" id="UP001214415"/>
    </source>
</evidence>
<evidence type="ECO:0000256" key="2">
    <source>
        <dbReference type="ARBA" id="ARBA00010992"/>
    </source>
</evidence>
<dbReference type="PROSITE" id="PS50850">
    <property type="entry name" value="MFS"/>
    <property type="match status" value="1"/>
</dbReference>
<name>A0AAF0EG26_9BASI</name>
<feature type="transmembrane region" description="Helical" evidence="10">
    <location>
        <begin position="94"/>
        <end position="112"/>
    </location>
</feature>
<dbReference type="PANTHER" id="PTHR48022:SF75">
    <property type="entry name" value="GALACTOSE TRANSPORTER-RELATED"/>
    <property type="match status" value="1"/>
</dbReference>
<feature type="transmembrane region" description="Helical" evidence="10">
    <location>
        <begin position="187"/>
        <end position="206"/>
    </location>
</feature>
<dbReference type="InterPro" id="IPR003663">
    <property type="entry name" value="Sugar/inositol_transpt"/>
</dbReference>
<dbReference type="SUPFAM" id="SSF103473">
    <property type="entry name" value="MFS general substrate transporter"/>
    <property type="match status" value="1"/>
</dbReference>
<feature type="transmembrane region" description="Helical" evidence="10">
    <location>
        <begin position="118"/>
        <end position="141"/>
    </location>
</feature>
<keyword evidence="7 10" id="KW-0472">Membrane</keyword>
<organism evidence="12 13">
    <name type="scientific">Malassezia equina</name>
    <dbReference type="NCBI Taxonomy" id="1381935"/>
    <lineage>
        <taxon>Eukaryota</taxon>
        <taxon>Fungi</taxon>
        <taxon>Dikarya</taxon>
        <taxon>Basidiomycota</taxon>
        <taxon>Ustilaginomycotina</taxon>
        <taxon>Malasseziomycetes</taxon>
        <taxon>Malasseziales</taxon>
        <taxon>Malasseziaceae</taxon>
        <taxon>Malassezia</taxon>
    </lineage>
</organism>
<evidence type="ECO:0000259" key="11">
    <source>
        <dbReference type="PROSITE" id="PS50850"/>
    </source>
</evidence>
<dbReference type="InterPro" id="IPR020846">
    <property type="entry name" value="MFS_dom"/>
</dbReference>
<feature type="transmembrane region" description="Helical" evidence="10">
    <location>
        <begin position="153"/>
        <end position="175"/>
    </location>
</feature>
<feature type="transmembrane region" description="Helical" evidence="10">
    <location>
        <begin position="63"/>
        <end position="82"/>
    </location>
</feature>
<accession>A0AAF0EG26</accession>
<keyword evidence="4" id="KW-0762">Sugar transport</keyword>
<feature type="transmembrane region" description="Helical" evidence="10">
    <location>
        <begin position="276"/>
        <end position="295"/>
    </location>
</feature>
<evidence type="ECO:0000256" key="7">
    <source>
        <dbReference type="ARBA" id="ARBA00023136"/>
    </source>
</evidence>
<feature type="transmembrane region" description="Helical" evidence="10">
    <location>
        <begin position="421"/>
        <end position="442"/>
    </location>
</feature>
<evidence type="ECO:0000256" key="9">
    <source>
        <dbReference type="RuleBase" id="RU003346"/>
    </source>
</evidence>
<feature type="transmembrane region" description="Helical" evidence="10">
    <location>
        <begin position="315"/>
        <end position="336"/>
    </location>
</feature>
<keyword evidence="3 9" id="KW-0813">Transport</keyword>
<dbReference type="Gene3D" id="1.20.1250.20">
    <property type="entry name" value="MFS general substrate transporter like domains"/>
    <property type="match status" value="1"/>
</dbReference>
<feature type="transmembrane region" description="Helical" evidence="10">
    <location>
        <begin position="348"/>
        <end position="370"/>
    </location>
</feature>
<evidence type="ECO:0000256" key="5">
    <source>
        <dbReference type="ARBA" id="ARBA00022692"/>
    </source>
</evidence>
<dbReference type="PROSITE" id="PS00216">
    <property type="entry name" value="SUGAR_TRANSPORT_1"/>
    <property type="match status" value="1"/>
</dbReference>
<dbReference type="AlphaFoldDB" id="A0AAF0EG26"/>
<keyword evidence="5 10" id="KW-0812">Transmembrane</keyword>
<evidence type="ECO:0000256" key="8">
    <source>
        <dbReference type="ARBA" id="ARBA00049119"/>
    </source>
</evidence>
<dbReference type="Proteomes" id="UP001214415">
    <property type="component" value="Chromosome 1"/>
</dbReference>
<evidence type="ECO:0000256" key="10">
    <source>
        <dbReference type="SAM" id="Phobius"/>
    </source>
</evidence>
<keyword evidence="6 10" id="KW-1133">Transmembrane helix</keyword>
<gene>
    <name evidence="12" type="ORF">MEQU1_000698</name>
</gene>
<dbReference type="NCBIfam" id="TIGR00879">
    <property type="entry name" value="SP"/>
    <property type="match status" value="1"/>
</dbReference>
<dbReference type="Pfam" id="PF00083">
    <property type="entry name" value="Sugar_tr"/>
    <property type="match status" value="1"/>
</dbReference>
<feature type="transmembrane region" description="Helical" evidence="10">
    <location>
        <begin position="12"/>
        <end position="30"/>
    </location>
</feature>
<comment type="similarity">
    <text evidence="2 9">Belongs to the major facilitator superfamily. Sugar transporter (TC 2.A.1.1) family.</text>
</comment>
<evidence type="ECO:0000313" key="12">
    <source>
        <dbReference type="EMBL" id="WFD22036.1"/>
    </source>
</evidence>
<feature type="domain" description="Major facilitator superfamily (MFS) profile" evidence="11">
    <location>
        <begin position="17"/>
        <end position="473"/>
    </location>
</feature>
<dbReference type="PANTHER" id="PTHR48022">
    <property type="entry name" value="PLASTIDIC GLUCOSE TRANSPORTER 4"/>
    <property type="match status" value="1"/>
</dbReference>
<comment type="catalytic activity">
    <reaction evidence="8">
        <text>myo-inositol(out) + H(+)(out) = myo-inositol(in) + H(+)(in)</text>
        <dbReference type="Rhea" id="RHEA:60364"/>
        <dbReference type="ChEBI" id="CHEBI:15378"/>
        <dbReference type="ChEBI" id="CHEBI:17268"/>
    </reaction>
</comment>
<dbReference type="GO" id="GO:0005886">
    <property type="term" value="C:plasma membrane"/>
    <property type="evidence" value="ECO:0007669"/>
    <property type="project" value="TreeGrafter"/>
</dbReference>
<evidence type="ECO:0000256" key="3">
    <source>
        <dbReference type="ARBA" id="ARBA00022448"/>
    </source>
</evidence>
<dbReference type="GO" id="GO:0005351">
    <property type="term" value="F:carbohydrate:proton symporter activity"/>
    <property type="evidence" value="ECO:0007669"/>
    <property type="project" value="TreeGrafter"/>
</dbReference>
<evidence type="ECO:0000256" key="6">
    <source>
        <dbReference type="ARBA" id="ARBA00022989"/>
    </source>
</evidence>
<dbReference type="InterPro" id="IPR050360">
    <property type="entry name" value="MFS_Sugar_Transporters"/>
</dbReference>
<dbReference type="CDD" id="cd17356">
    <property type="entry name" value="MFS_HXT"/>
    <property type="match status" value="1"/>
</dbReference>
<reference evidence="12" key="1">
    <citation type="submission" date="2023-03" db="EMBL/GenBank/DDBJ databases">
        <title>Mating type loci evolution in Malassezia.</title>
        <authorList>
            <person name="Coelho M.A."/>
        </authorList>
    </citation>
    <scope>NUCLEOTIDE SEQUENCE</scope>
    <source>
        <strain evidence="12">CBS 12830</strain>
    </source>
</reference>
<comment type="subcellular location">
    <subcellularLocation>
        <location evidence="1">Membrane</location>
        <topology evidence="1">Multi-pass membrane protein</topology>
    </subcellularLocation>
</comment>
<evidence type="ECO:0000256" key="4">
    <source>
        <dbReference type="ARBA" id="ARBA00022597"/>
    </source>
</evidence>
<dbReference type="InterPro" id="IPR005828">
    <property type="entry name" value="MFS_sugar_transport-like"/>
</dbReference>
<sequence length="542" mass="60378">MPHTVYGAPIGAMTYVVALLASMGGFLFGWDTGQIADLLVMKDFTYRFAQYPQPDGSVKWNSWIQGLVVSLLSAGGIFGAVLGAPLTDKYGRRYAISVGCLIFTVGLIIQIASEYSWVQMMIGRLVVGISIGWLSSAVPVYQSETVPRQVRGAMVGSYQLLITLGILLSYCACYGTRNYAGSSQWRIPIGIGFAWGIVLGMGILFCPESPRWLAKQGRFDEAKKVLATMRGVDESNKFVLTEFYEIKQEIIDEKKLKKLGWVDCFRMEHKALYRTLMGILLQMGQQLTGANYFFYYGATIFKPVQIFPDHEKNSYVAQIILGSVNVFTTFPGLYWLDRFGRRKCLGLGSLWMTIWLIVFATAGVLGGEWLDGEYQITSKSTGTLMICSACFFILGFASTWGPGVWSSIAENAVPELRAKQMALATASNWTWNFLLAFFTSPITSDIDFYYGYVFVGCCLASFLLVYFCLYETANLDLEAVQAMYEDKHLKPWKSATWTPPGYESRTSIKHDVEHNIAVIDHMDATGDEIAPEASSQKIESSV</sequence>
<dbReference type="PROSITE" id="PS00217">
    <property type="entry name" value="SUGAR_TRANSPORT_2"/>
    <property type="match status" value="1"/>
</dbReference>
<evidence type="ECO:0000256" key="1">
    <source>
        <dbReference type="ARBA" id="ARBA00004141"/>
    </source>
</evidence>